<evidence type="ECO:0000256" key="2">
    <source>
        <dbReference type="ARBA" id="ARBA00023125"/>
    </source>
</evidence>
<dbReference type="Pfam" id="PF00392">
    <property type="entry name" value="GntR"/>
    <property type="match status" value="1"/>
</dbReference>
<dbReference type="GO" id="GO:0003677">
    <property type="term" value="F:DNA binding"/>
    <property type="evidence" value="ECO:0007669"/>
    <property type="project" value="UniProtKB-KW"/>
</dbReference>
<sequence>MEAVQQWSQVAADLADRIRAGGSTPGTQLPPYRVLAELYGVAFSTIARVMTLLCGRHVVVGVPGRGVFVPDEPAKDK</sequence>
<proteinExistence type="predicted"/>
<dbReference type="PROSITE" id="PS50949">
    <property type="entry name" value="HTH_GNTR"/>
    <property type="match status" value="1"/>
</dbReference>
<keyword evidence="1" id="KW-0805">Transcription regulation</keyword>
<keyword evidence="3" id="KW-0804">Transcription</keyword>
<evidence type="ECO:0000313" key="5">
    <source>
        <dbReference type="EMBL" id="GIH12057.1"/>
    </source>
</evidence>
<reference evidence="5" key="1">
    <citation type="submission" date="2021-01" db="EMBL/GenBank/DDBJ databases">
        <title>Whole genome shotgun sequence of Rugosimonospora africana NBRC 104875.</title>
        <authorList>
            <person name="Komaki H."/>
            <person name="Tamura T."/>
        </authorList>
    </citation>
    <scope>NUCLEOTIDE SEQUENCE</scope>
    <source>
        <strain evidence="5">NBRC 104875</strain>
    </source>
</reference>
<gene>
    <name evidence="5" type="ORF">Raf01_02290</name>
</gene>
<dbReference type="AlphaFoldDB" id="A0A8J3VMU1"/>
<dbReference type="SMART" id="SM00345">
    <property type="entry name" value="HTH_GNTR"/>
    <property type="match status" value="1"/>
</dbReference>
<dbReference type="GO" id="GO:0003700">
    <property type="term" value="F:DNA-binding transcription factor activity"/>
    <property type="evidence" value="ECO:0007669"/>
    <property type="project" value="InterPro"/>
</dbReference>
<dbReference type="InterPro" id="IPR036388">
    <property type="entry name" value="WH-like_DNA-bd_sf"/>
</dbReference>
<feature type="domain" description="HTH gntR-type" evidence="4">
    <location>
        <begin position="4"/>
        <end position="72"/>
    </location>
</feature>
<evidence type="ECO:0000259" key="4">
    <source>
        <dbReference type="PROSITE" id="PS50949"/>
    </source>
</evidence>
<evidence type="ECO:0000256" key="3">
    <source>
        <dbReference type="ARBA" id="ARBA00023163"/>
    </source>
</evidence>
<dbReference type="InterPro" id="IPR000524">
    <property type="entry name" value="Tscrpt_reg_HTH_GntR"/>
</dbReference>
<evidence type="ECO:0000313" key="6">
    <source>
        <dbReference type="Proteomes" id="UP000642748"/>
    </source>
</evidence>
<evidence type="ECO:0000256" key="1">
    <source>
        <dbReference type="ARBA" id="ARBA00023015"/>
    </source>
</evidence>
<dbReference type="Proteomes" id="UP000642748">
    <property type="component" value="Unassembled WGS sequence"/>
</dbReference>
<dbReference type="SUPFAM" id="SSF46785">
    <property type="entry name" value="Winged helix' DNA-binding domain"/>
    <property type="match status" value="1"/>
</dbReference>
<comment type="caution">
    <text evidence="5">The sequence shown here is derived from an EMBL/GenBank/DDBJ whole genome shotgun (WGS) entry which is preliminary data.</text>
</comment>
<keyword evidence="2" id="KW-0238">DNA-binding</keyword>
<organism evidence="5 6">
    <name type="scientific">Rugosimonospora africana</name>
    <dbReference type="NCBI Taxonomy" id="556532"/>
    <lineage>
        <taxon>Bacteria</taxon>
        <taxon>Bacillati</taxon>
        <taxon>Actinomycetota</taxon>
        <taxon>Actinomycetes</taxon>
        <taxon>Micromonosporales</taxon>
        <taxon>Micromonosporaceae</taxon>
        <taxon>Rugosimonospora</taxon>
    </lineage>
</organism>
<accession>A0A8J3VMU1</accession>
<keyword evidence="6" id="KW-1185">Reference proteome</keyword>
<name>A0A8J3VMU1_9ACTN</name>
<dbReference type="EMBL" id="BONZ01000003">
    <property type="protein sequence ID" value="GIH12057.1"/>
    <property type="molecule type" value="Genomic_DNA"/>
</dbReference>
<dbReference type="RefSeq" id="WP_203915779.1">
    <property type="nucleotide sequence ID" value="NZ_BONZ01000003.1"/>
</dbReference>
<dbReference type="InterPro" id="IPR036390">
    <property type="entry name" value="WH_DNA-bd_sf"/>
</dbReference>
<dbReference type="Gene3D" id="1.10.10.10">
    <property type="entry name" value="Winged helix-like DNA-binding domain superfamily/Winged helix DNA-binding domain"/>
    <property type="match status" value="1"/>
</dbReference>
<protein>
    <recommendedName>
        <fullName evidence="4">HTH gntR-type domain-containing protein</fullName>
    </recommendedName>
</protein>